<reference evidence="2 3" key="1">
    <citation type="journal article" date="2012" name="BMC Genomics">
        <title>Comparative genomic analysis of human infective Trypanosoma cruzi lineages with the bat-restricted subspecies T. cruzi marinkellei.</title>
        <authorList>
            <person name="Franzen O."/>
            <person name="Talavera-Lopez C."/>
            <person name="Ochaya S."/>
            <person name="Butler C.E."/>
            <person name="Messenger L.A."/>
            <person name="Lewis M.D."/>
            <person name="Llewellyn M.S."/>
            <person name="Marinkelle C.J."/>
            <person name="Tyler K.M."/>
            <person name="Miles M.A."/>
            <person name="Andersson B."/>
        </authorList>
    </citation>
    <scope>NUCLEOTIDE SEQUENCE [LARGE SCALE GENOMIC DNA]</scope>
    <source>
        <strain evidence="2 3">B7</strain>
    </source>
</reference>
<comment type="caution">
    <text evidence="2">The sequence shown here is derived from an EMBL/GenBank/DDBJ whole genome shotgun (WGS) entry which is preliminary data.</text>
</comment>
<feature type="compositionally biased region" description="Polar residues" evidence="1">
    <location>
        <begin position="26"/>
        <end position="45"/>
    </location>
</feature>
<dbReference type="Proteomes" id="UP000007350">
    <property type="component" value="Unassembled WGS sequence"/>
</dbReference>
<proteinExistence type="predicted"/>
<feature type="region of interest" description="Disordered" evidence="1">
    <location>
        <begin position="1"/>
        <end position="54"/>
    </location>
</feature>
<keyword evidence="3" id="KW-1185">Reference proteome</keyword>
<name>K2MUE3_TRYCR</name>
<organism evidence="2 3">
    <name type="scientific">Trypanosoma cruzi marinkellei</name>
    <dbReference type="NCBI Taxonomy" id="85056"/>
    <lineage>
        <taxon>Eukaryota</taxon>
        <taxon>Discoba</taxon>
        <taxon>Euglenozoa</taxon>
        <taxon>Kinetoplastea</taxon>
        <taxon>Metakinetoplastina</taxon>
        <taxon>Trypanosomatida</taxon>
        <taxon>Trypanosomatidae</taxon>
        <taxon>Trypanosoma</taxon>
        <taxon>Schizotrypanum</taxon>
    </lineage>
</organism>
<dbReference type="AlphaFoldDB" id="K2MUE3"/>
<dbReference type="EMBL" id="AHKC01013424">
    <property type="protein sequence ID" value="EKF29354.1"/>
    <property type="molecule type" value="Genomic_DNA"/>
</dbReference>
<protein>
    <submittedName>
        <fullName evidence="2">Mucin-associated surface protein (MASP), putative</fullName>
    </submittedName>
</protein>
<gene>
    <name evidence="2" type="ORF">MOQ_006866</name>
</gene>
<evidence type="ECO:0000256" key="1">
    <source>
        <dbReference type="SAM" id="MobiDB-lite"/>
    </source>
</evidence>
<feature type="non-terminal residue" evidence="2">
    <location>
        <position position="54"/>
    </location>
</feature>
<evidence type="ECO:0000313" key="2">
    <source>
        <dbReference type="EMBL" id="EKF29354.1"/>
    </source>
</evidence>
<accession>K2MUE3</accession>
<feature type="non-terminal residue" evidence="2">
    <location>
        <position position="1"/>
    </location>
</feature>
<evidence type="ECO:0000313" key="3">
    <source>
        <dbReference type="Proteomes" id="UP000007350"/>
    </source>
</evidence>
<sequence>GAQSTAREDDENPGQPNSKELHKNPEPNNTNIASTTRDTASQKTKTATRRLLAT</sequence>